<evidence type="ECO:0000313" key="8">
    <source>
        <dbReference type="Proteomes" id="UP000324233"/>
    </source>
</evidence>
<name>A0A5B9WB84_9BACT</name>
<sequence>MNELEPIRPHQAGPLDAPDLERLRALTPARILTGRAGGSYRTATHLELRADHAAARDAVLAGVDLAHDLGETFADRWGLFEVRTRAQTRQEFLLRPDLGRALDDASREAIRRECPAAVDLQVVLGDGLSAMAVRAQVPRLLPLLHEEALARGWRWGRPFLVHRCRVGVLNDIGEILDPAVVVLLIGERPGLATAESLSAYMAFRPRPDHDDSRRNLISNIHARGVPIPEAARRIAALAQQMMTLSTSGVAVKESGILSMPASNRKGLDTPPVLPGSRPLRKADLEA</sequence>
<dbReference type="KEGG" id="agv:OJF2_64130"/>
<feature type="binding site" evidence="5">
    <location>
        <position position="187"/>
    </location>
    <ligand>
        <name>adenosylcob(III)alamin</name>
        <dbReference type="ChEBI" id="CHEBI:18408"/>
    </ligand>
</feature>
<dbReference type="Gene3D" id="3.40.50.11240">
    <property type="entry name" value="Ethanolamine ammonia-lyase light chain (EutC)"/>
    <property type="match status" value="1"/>
</dbReference>
<dbReference type="GO" id="GO:0006520">
    <property type="term" value="P:amino acid metabolic process"/>
    <property type="evidence" value="ECO:0007669"/>
    <property type="project" value="InterPro"/>
</dbReference>
<dbReference type="GO" id="GO:0046336">
    <property type="term" value="P:ethanolamine catabolic process"/>
    <property type="evidence" value="ECO:0007669"/>
    <property type="project" value="UniProtKB-UniRule"/>
</dbReference>
<proteinExistence type="inferred from homology"/>
<dbReference type="GO" id="GO:0008851">
    <property type="term" value="F:ethanolamine ammonia-lyase activity"/>
    <property type="evidence" value="ECO:0007669"/>
    <property type="project" value="UniProtKB-UniRule"/>
</dbReference>
<dbReference type="PIRSF" id="PIRSF018982">
    <property type="entry name" value="EutC"/>
    <property type="match status" value="1"/>
</dbReference>
<evidence type="ECO:0000256" key="4">
    <source>
        <dbReference type="ARBA" id="ARBA00024446"/>
    </source>
</evidence>
<evidence type="ECO:0000256" key="5">
    <source>
        <dbReference type="HAMAP-Rule" id="MF_00601"/>
    </source>
</evidence>
<feature type="binding site" evidence="5">
    <location>
        <position position="166"/>
    </location>
    <ligand>
        <name>adenosylcob(III)alamin</name>
        <dbReference type="ChEBI" id="CHEBI:18408"/>
    </ligand>
</feature>
<dbReference type="NCBIfam" id="NF003971">
    <property type="entry name" value="PRK05465.1"/>
    <property type="match status" value="1"/>
</dbReference>
<dbReference type="EMBL" id="CP042997">
    <property type="protein sequence ID" value="QEH37822.1"/>
    <property type="molecule type" value="Genomic_DNA"/>
</dbReference>
<evidence type="ECO:0000256" key="3">
    <source>
        <dbReference type="ARBA" id="ARBA00023285"/>
    </source>
</evidence>
<dbReference type="UniPathway" id="UPA00560"/>
<comment type="caution">
    <text evidence="5">Lacks conserved residue(s) required for the propagation of feature annotation.</text>
</comment>
<dbReference type="InterPro" id="IPR042251">
    <property type="entry name" value="EutC_C"/>
</dbReference>
<dbReference type="Pfam" id="PF05985">
    <property type="entry name" value="EutC"/>
    <property type="match status" value="1"/>
</dbReference>
<evidence type="ECO:0000256" key="6">
    <source>
        <dbReference type="SAM" id="MobiDB-lite"/>
    </source>
</evidence>
<dbReference type="InterPro" id="IPR042255">
    <property type="entry name" value="EutC_N"/>
</dbReference>
<dbReference type="Proteomes" id="UP000324233">
    <property type="component" value="Chromosome"/>
</dbReference>
<dbReference type="PANTHER" id="PTHR39330:SF1">
    <property type="entry name" value="ETHANOLAMINE AMMONIA-LYASE SMALL SUBUNIT"/>
    <property type="match status" value="1"/>
</dbReference>
<protein>
    <recommendedName>
        <fullName evidence="5">Ethanolamine ammonia-lyase small subunit</fullName>
        <shortName evidence="5">EAL small subunit</shortName>
        <ecNumber evidence="5">4.3.1.7</ecNumber>
    </recommendedName>
</protein>
<dbReference type="GO" id="GO:0009350">
    <property type="term" value="C:ethanolamine ammonia-lyase complex"/>
    <property type="evidence" value="ECO:0007669"/>
    <property type="project" value="UniProtKB-UniRule"/>
</dbReference>
<dbReference type="RefSeq" id="WP_148597335.1">
    <property type="nucleotide sequence ID" value="NZ_CP042997.1"/>
</dbReference>
<dbReference type="Gene3D" id="1.10.30.40">
    <property type="entry name" value="Ethanolamine ammonia-lyase light chain (EutC), N-terminal domain"/>
    <property type="match status" value="1"/>
</dbReference>
<dbReference type="OrthoDB" id="114248at2"/>
<comment type="function">
    <text evidence="5">Catalyzes the deamination of various vicinal amino-alcohols to oxo compounds. Allows this organism to utilize ethanolamine as the sole source of nitrogen and carbon in the presence of external vitamin B12.</text>
</comment>
<comment type="similarity">
    <text evidence="5">Belongs to the EutC family.</text>
</comment>
<reference evidence="7 8" key="1">
    <citation type="submission" date="2019-08" db="EMBL/GenBank/DDBJ databases">
        <title>Deep-cultivation of Planctomycetes and their phenomic and genomic characterization uncovers novel biology.</title>
        <authorList>
            <person name="Wiegand S."/>
            <person name="Jogler M."/>
            <person name="Boedeker C."/>
            <person name="Pinto D."/>
            <person name="Vollmers J."/>
            <person name="Rivas-Marin E."/>
            <person name="Kohn T."/>
            <person name="Peeters S.H."/>
            <person name="Heuer A."/>
            <person name="Rast P."/>
            <person name="Oberbeckmann S."/>
            <person name="Bunk B."/>
            <person name="Jeske O."/>
            <person name="Meyerdierks A."/>
            <person name="Storesund J.E."/>
            <person name="Kallscheuer N."/>
            <person name="Luecker S."/>
            <person name="Lage O.M."/>
            <person name="Pohl T."/>
            <person name="Merkel B.J."/>
            <person name="Hornburger P."/>
            <person name="Mueller R.-W."/>
            <person name="Bruemmer F."/>
            <person name="Labrenz M."/>
            <person name="Spormann A.M."/>
            <person name="Op den Camp H."/>
            <person name="Overmann J."/>
            <person name="Amann R."/>
            <person name="Jetten M.S.M."/>
            <person name="Mascher T."/>
            <person name="Medema M.H."/>
            <person name="Devos D.P."/>
            <person name="Kaster A.-K."/>
            <person name="Ovreas L."/>
            <person name="Rohde M."/>
            <person name="Galperin M.Y."/>
            <person name="Jogler C."/>
        </authorList>
    </citation>
    <scope>NUCLEOTIDE SEQUENCE [LARGE SCALE GENOMIC DNA]</scope>
    <source>
        <strain evidence="7 8">OJF2</strain>
    </source>
</reference>
<dbReference type="GO" id="GO:0031419">
    <property type="term" value="F:cobalamin binding"/>
    <property type="evidence" value="ECO:0007669"/>
    <property type="project" value="UniProtKB-UniRule"/>
</dbReference>
<dbReference type="GO" id="GO:0031471">
    <property type="term" value="C:ethanolamine degradation polyhedral organelle"/>
    <property type="evidence" value="ECO:0007669"/>
    <property type="project" value="UniProtKB-UniRule"/>
</dbReference>
<keyword evidence="2 5" id="KW-0456">Lyase</keyword>
<comment type="cofactor">
    <cofactor evidence="5">
        <name>adenosylcob(III)alamin</name>
        <dbReference type="ChEBI" id="CHEBI:18408"/>
    </cofactor>
    <text evidence="5">Binds between the large and small subunits.</text>
</comment>
<dbReference type="PANTHER" id="PTHR39330">
    <property type="entry name" value="ETHANOLAMINE AMMONIA-LYASE LIGHT CHAIN"/>
    <property type="match status" value="1"/>
</dbReference>
<keyword evidence="8" id="KW-1185">Reference proteome</keyword>
<evidence type="ECO:0000256" key="1">
    <source>
        <dbReference type="ARBA" id="ARBA00022628"/>
    </source>
</evidence>
<comment type="pathway">
    <text evidence="5">Amine and polyamine degradation; ethanolamine degradation.</text>
</comment>
<keyword evidence="3 5" id="KW-0170">Cobalt</keyword>
<comment type="subcellular location">
    <subcellularLocation>
        <location evidence="5">Bacterial microcompartment</location>
    </subcellularLocation>
</comment>
<dbReference type="EC" id="4.3.1.7" evidence="5"/>
<gene>
    <name evidence="5 7" type="primary">eutC</name>
    <name evidence="7" type="ORF">OJF2_64130</name>
</gene>
<accession>A0A5B9WB84</accession>
<comment type="subunit">
    <text evidence="5">The basic unit is a heterodimer which dimerizes to form tetramers. The heterotetramers trimerize; 6 large subunits form a core ring with 6 small subunits projecting outwards.</text>
</comment>
<comment type="catalytic activity">
    <reaction evidence="5">
        <text>ethanolamine = acetaldehyde + NH4(+)</text>
        <dbReference type="Rhea" id="RHEA:15313"/>
        <dbReference type="ChEBI" id="CHEBI:15343"/>
        <dbReference type="ChEBI" id="CHEBI:28938"/>
        <dbReference type="ChEBI" id="CHEBI:57603"/>
        <dbReference type="EC" id="4.3.1.7"/>
    </reaction>
</comment>
<dbReference type="HAMAP" id="MF_00601">
    <property type="entry name" value="EutC"/>
    <property type="match status" value="1"/>
</dbReference>
<dbReference type="AlphaFoldDB" id="A0A5B9WB84"/>
<dbReference type="InterPro" id="IPR009246">
    <property type="entry name" value="EutC"/>
</dbReference>
<feature type="region of interest" description="Disordered" evidence="6">
    <location>
        <begin position="260"/>
        <end position="286"/>
    </location>
</feature>
<keyword evidence="1 5" id="KW-0846">Cobalamin</keyword>
<keyword evidence="4 5" id="KW-1283">Bacterial microcompartment</keyword>
<organism evidence="7 8">
    <name type="scientific">Aquisphaera giovannonii</name>
    <dbReference type="NCBI Taxonomy" id="406548"/>
    <lineage>
        <taxon>Bacteria</taxon>
        <taxon>Pseudomonadati</taxon>
        <taxon>Planctomycetota</taxon>
        <taxon>Planctomycetia</taxon>
        <taxon>Isosphaerales</taxon>
        <taxon>Isosphaeraceae</taxon>
        <taxon>Aquisphaera</taxon>
    </lineage>
</organism>
<evidence type="ECO:0000313" key="7">
    <source>
        <dbReference type="EMBL" id="QEH37822.1"/>
    </source>
</evidence>
<evidence type="ECO:0000256" key="2">
    <source>
        <dbReference type="ARBA" id="ARBA00023239"/>
    </source>
</evidence>